<dbReference type="EC" id="3.1.3.27" evidence="3"/>
<dbReference type="CDD" id="cd06971">
    <property type="entry name" value="PgpA"/>
    <property type="match status" value="1"/>
</dbReference>
<feature type="domain" description="YutG/PgpA" evidence="2">
    <location>
        <begin position="20"/>
        <end position="156"/>
    </location>
</feature>
<keyword evidence="1" id="KW-0472">Membrane</keyword>
<reference evidence="3" key="1">
    <citation type="submission" date="2018-06" db="EMBL/GenBank/DDBJ databases">
        <authorList>
            <person name="Zhirakovskaya E."/>
        </authorList>
    </citation>
    <scope>NUCLEOTIDE SEQUENCE</scope>
</reference>
<feature type="transmembrane region" description="Helical" evidence="1">
    <location>
        <begin position="53"/>
        <end position="71"/>
    </location>
</feature>
<keyword evidence="1" id="KW-1133">Transmembrane helix</keyword>
<evidence type="ECO:0000313" key="3">
    <source>
        <dbReference type="EMBL" id="VAX13400.1"/>
    </source>
</evidence>
<dbReference type="PANTHER" id="PTHR36305">
    <property type="entry name" value="PHOSPHATIDYLGLYCEROPHOSPHATASE A"/>
    <property type="match status" value="1"/>
</dbReference>
<dbReference type="Pfam" id="PF04608">
    <property type="entry name" value="PgpA"/>
    <property type="match status" value="1"/>
</dbReference>
<proteinExistence type="predicted"/>
<keyword evidence="3" id="KW-0378">Hydrolase</keyword>
<protein>
    <submittedName>
        <fullName evidence="3">Phosphatidylglycerophosphatase A</fullName>
        <ecNumber evidence="3">3.1.3.27</ecNumber>
    </submittedName>
</protein>
<sequence>MSKTDLRPSLSMLRNPVHFLSFGFGSGLFPVAPGTVGTLAAIPVYLLLARLDLLAYLLVTLLMFSVGVYLCDVTSRELGGDDHPAIVWDEIVGYVITMIAVPPKIEWLIAGFLLFRLFDILKPWPIRVLDRSIKGGLGIMLDDVLAGIFSAVILQYFMRFTI</sequence>
<dbReference type="InterPro" id="IPR036681">
    <property type="entry name" value="PgpA-like_sf"/>
</dbReference>
<feature type="transmembrane region" description="Helical" evidence="1">
    <location>
        <begin position="136"/>
        <end position="158"/>
    </location>
</feature>
<dbReference type="InterPro" id="IPR007686">
    <property type="entry name" value="YutG/PgpA"/>
</dbReference>
<accession>A0A3B1BRV6</accession>
<feature type="transmembrane region" description="Helical" evidence="1">
    <location>
        <begin position="20"/>
        <end position="46"/>
    </location>
</feature>
<dbReference type="PANTHER" id="PTHR36305:SF1">
    <property type="entry name" value="PHOSPHATIDYLGLYCEROPHOSPHATASE A"/>
    <property type="match status" value="1"/>
</dbReference>
<organism evidence="3">
    <name type="scientific">hydrothermal vent metagenome</name>
    <dbReference type="NCBI Taxonomy" id="652676"/>
    <lineage>
        <taxon>unclassified sequences</taxon>
        <taxon>metagenomes</taxon>
        <taxon>ecological metagenomes</taxon>
    </lineage>
</organism>
<dbReference type="EMBL" id="UOFZ01000113">
    <property type="protein sequence ID" value="VAX13400.1"/>
    <property type="molecule type" value="Genomic_DNA"/>
</dbReference>
<dbReference type="InterPro" id="IPR026037">
    <property type="entry name" value="PgpA"/>
</dbReference>
<keyword evidence="1" id="KW-0812">Transmembrane</keyword>
<evidence type="ECO:0000256" key="1">
    <source>
        <dbReference type="SAM" id="Phobius"/>
    </source>
</evidence>
<dbReference type="GO" id="GO:0006629">
    <property type="term" value="P:lipid metabolic process"/>
    <property type="evidence" value="ECO:0007669"/>
    <property type="project" value="InterPro"/>
</dbReference>
<dbReference type="GO" id="GO:0008962">
    <property type="term" value="F:phosphatidylglycerophosphatase activity"/>
    <property type="evidence" value="ECO:0007669"/>
    <property type="project" value="UniProtKB-EC"/>
</dbReference>
<dbReference type="AlphaFoldDB" id="A0A3B1BRV6"/>
<gene>
    <name evidence="3" type="ORF">MNBD_GAMMA24-2137</name>
</gene>
<dbReference type="SUPFAM" id="SSF101307">
    <property type="entry name" value="YutG-like"/>
    <property type="match status" value="1"/>
</dbReference>
<evidence type="ECO:0000259" key="2">
    <source>
        <dbReference type="Pfam" id="PF04608"/>
    </source>
</evidence>
<name>A0A3B1BRV6_9ZZZZ</name>
<feature type="transmembrane region" description="Helical" evidence="1">
    <location>
        <begin position="91"/>
        <end position="115"/>
    </location>
</feature>
<dbReference type="PIRSF" id="PIRSF006162">
    <property type="entry name" value="PgpA"/>
    <property type="match status" value="1"/>
</dbReference>